<feature type="domain" description="Cupin type-2" evidence="1">
    <location>
        <begin position="36"/>
        <end position="103"/>
    </location>
</feature>
<protein>
    <submittedName>
        <fullName evidence="3">Cupin domain-containing protein</fullName>
    </submittedName>
</protein>
<sequence length="125" mass="13935">MDIINLTPDFTDERGTITDLVNGVDFSHAGIITSLKGSIRGNHYHRRSSQYTYVISGSIELVSRDHGGEVETAIFNKGGFFLSPPEVDHAMRFLEDTEFLVLTTFPRDDGGYEDDTVRLDPPLIS</sequence>
<dbReference type="EMBL" id="CP046147">
    <property type="protein sequence ID" value="WFG38860.1"/>
    <property type="molecule type" value="Genomic_DNA"/>
</dbReference>
<dbReference type="InterPro" id="IPR014710">
    <property type="entry name" value="RmlC-like_jellyroll"/>
</dbReference>
<dbReference type="AlphaFoldDB" id="A0AAJ5ZDA5"/>
<dbReference type="Gene3D" id="2.60.120.10">
    <property type="entry name" value="Jelly Rolls"/>
    <property type="match status" value="1"/>
</dbReference>
<name>A0AAJ5ZDA5_9CHLR</name>
<keyword evidence="4" id="KW-1185">Reference proteome</keyword>
<dbReference type="Proteomes" id="UP001219901">
    <property type="component" value="Chromosome"/>
</dbReference>
<gene>
    <name evidence="2" type="ORF">GKO46_04985</name>
    <name evidence="3" type="ORF">GKO48_04275</name>
</gene>
<evidence type="ECO:0000313" key="2">
    <source>
        <dbReference type="EMBL" id="MDG0866426.1"/>
    </source>
</evidence>
<accession>A0AAJ5ZDA5</accession>
<evidence type="ECO:0000313" key="3">
    <source>
        <dbReference type="EMBL" id="WFG38860.1"/>
    </source>
</evidence>
<organism evidence="3 4">
    <name type="scientific">Candidatus Lucifugimonas marina</name>
    <dbReference type="NCBI Taxonomy" id="3038979"/>
    <lineage>
        <taxon>Bacteria</taxon>
        <taxon>Bacillati</taxon>
        <taxon>Chloroflexota</taxon>
        <taxon>Dehalococcoidia</taxon>
        <taxon>SAR202 cluster</taxon>
        <taxon>Candidatus Lucifugimonadales</taxon>
        <taxon>Candidatus Lucifugimonadaceae</taxon>
        <taxon>Candidatus Lucifugimonas</taxon>
    </lineage>
</organism>
<dbReference type="RefSeq" id="WP_342822140.1">
    <property type="nucleotide sequence ID" value="NZ_CP046146.1"/>
</dbReference>
<dbReference type="Pfam" id="PF07883">
    <property type="entry name" value="Cupin_2"/>
    <property type="match status" value="1"/>
</dbReference>
<reference evidence="3" key="2">
    <citation type="journal article" date="2023" name="Nat. Commun.">
        <title>Cultivation of marine bacteria of the SAR202 clade.</title>
        <authorList>
            <person name="Lim Y."/>
            <person name="Seo J.H."/>
            <person name="Giovannoni S.J."/>
            <person name="Kang I."/>
            <person name="Cho J.C."/>
        </authorList>
    </citation>
    <scope>NUCLEOTIDE SEQUENCE</scope>
    <source>
        <strain evidence="3">JH1073</strain>
    </source>
</reference>
<evidence type="ECO:0000313" key="5">
    <source>
        <dbReference type="Proteomes" id="UP001321249"/>
    </source>
</evidence>
<dbReference type="EMBL" id="WMBE01000001">
    <property type="protein sequence ID" value="MDG0866426.1"/>
    <property type="molecule type" value="Genomic_DNA"/>
</dbReference>
<evidence type="ECO:0000259" key="1">
    <source>
        <dbReference type="Pfam" id="PF07883"/>
    </source>
</evidence>
<dbReference type="InterPro" id="IPR011051">
    <property type="entry name" value="RmlC_Cupin_sf"/>
</dbReference>
<reference evidence="4" key="3">
    <citation type="submission" date="2023-06" db="EMBL/GenBank/DDBJ databases">
        <title>Pangenomics reveal diversification of enzyme families and niche specialization in globally abundant SAR202 bacteria.</title>
        <authorList>
            <person name="Saw J.H.W."/>
        </authorList>
    </citation>
    <scope>NUCLEOTIDE SEQUENCE [LARGE SCALE GENOMIC DNA]</scope>
    <source>
        <strain evidence="4">JH1073</strain>
    </source>
</reference>
<dbReference type="SUPFAM" id="SSF51182">
    <property type="entry name" value="RmlC-like cupins"/>
    <property type="match status" value="1"/>
</dbReference>
<dbReference type="InterPro" id="IPR013096">
    <property type="entry name" value="Cupin_2"/>
</dbReference>
<proteinExistence type="predicted"/>
<dbReference type="Proteomes" id="UP001321249">
    <property type="component" value="Unassembled WGS sequence"/>
</dbReference>
<evidence type="ECO:0000313" key="4">
    <source>
        <dbReference type="Proteomes" id="UP001219901"/>
    </source>
</evidence>
<reference evidence="4 5" key="1">
    <citation type="submission" date="2019-11" db="EMBL/GenBank/DDBJ databases">
        <authorList>
            <person name="Cho J.-C."/>
        </authorList>
    </citation>
    <scope>NUCLEOTIDE SEQUENCE [LARGE SCALE GENOMIC DNA]</scope>
    <source>
        <strain evidence="3 4">JH1073</strain>
        <strain evidence="2 5">JH702</strain>
    </source>
</reference>